<reference evidence="1 2" key="1">
    <citation type="submission" date="2017-03" db="EMBL/GenBank/DDBJ databases">
        <title>Genomic and clinical evidence uncovers the enterohepatic species Helicobacter valdiviensis as a potential human intestinal pathogen.</title>
        <authorList>
            <person name="Fresia P."/>
            <person name="Jara R."/>
            <person name="Sierra R."/>
            <person name="Ferres I."/>
            <person name="Greif G."/>
            <person name="Iraola G."/>
            <person name="Collado L."/>
        </authorList>
    </citation>
    <scope>NUCLEOTIDE SEQUENCE [LARGE SCALE GENOMIC DNA]</scope>
    <source>
        <strain evidence="1 2">WBE14</strain>
    </source>
</reference>
<evidence type="ECO:0000313" key="1">
    <source>
        <dbReference type="EMBL" id="PZT48785.1"/>
    </source>
</evidence>
<name>A0A2W6MW94_9HELI</name>
<dbReference type="AlphaFoldDB" id="A0A2W6MW94"/>
<dbReference type="OrthoDB" id="5327754at2"/>
<gene>
    <name evidence="1" type="ORF">B6S12_01660</name>
</gene>
<comment type="caution">
    <text evidence="1">The sequence shown here is derived from an EMBL/GenBank/DDBJ whole genome shotgun (WGS) entry which is preliminary data.</text>
</comment>
<dbReference type="EMBL" id="NBIU01000003">
    <property type="protein sequence ID" value="PZT48785.1"/>
    <property type="molecule type" value="Genomic_DNA"/>
</dbReference>
<accession>A0A2W6MW94</accession>
<evidence type="ECO:0000313" key="2">
    <source>
        <dbReference type="Proteomes" id="UP000249746"/>
    </source>
</evidence>
<dbReference type="RefSeq" id="WP_111229095.1">
    <property type="nucleotide sequence ID" value="NZ_NBIU01000003.1"/>
</dbReference>
<sequence length="146" mass="17069">MTIATTTNLPEGVSKKEDGYYFEGKKLELMDIVPMQCLALANNDYERYNLLDEIEEVCFPRPEAETYEDLIAALDRFEDTRIWLLKKGENAVYFDKNISTEYGLELYPNGKCYLIKSDNTLRKNIVVRELTQEEYAKLDIQKGRDF</sequence>
<protein>
    <submittedName>
        <fullName evidence="1">Uncharacterized protein</fullName>
    </submittedName>
</protein>
<proteinExistence type="predicted"/>
<dbReference type="Proteomes" id="UP000249746">
    <property type="component" value="Unassembled WGS sequence"/>
</dbReference>
<organism evidence="1 2">
    <name type="scientific">Helicobacter valdiviensis</name>
    <dbReference type="NCBI Taxonomy" id="1458358"/>
    <lineage>
        <taxon>Bacteria</taxon>
        <taxon>Pseudomonadati</taxon>
        <taxon>Campylobacterota</taxon>
        <taxon>Epsilonproteobacteria</taxon>
        <taxon>Campylobacterales</taxon>
        <taxon>Helicobacteraceae</taxon>
        <taxon>Helicobacter</taxon>
    </lineage>
</organism>
<keyword evidence="2" id="KW-1185">Reference proteome</keyword>